<dbReference type="PROSITE" id="PS00463">
    <property type="entry name" value="ZN2_CY6_FUNGAL_1"/>
    <property type="match status" value="1"/>
</dbReference>
<dbReference type="CDD" id="cd00067">
    <property type="entry name" value="GAL4"/>
    <property type="match status" value="1"/>
</dbReference>
<feature type="compositionally biased region" description="Polar residues" evidence="6">
    <location>
        <begin position="100"/>
        <end position="113"/>
    </location>
</feature>
<dbReference type="SUPFAM" id="SSF57701">
    <property type="entry name" value="Zn2/Cys6 DNA-binding domain"/>
    <property type="match status" value="1"/>
</dbReference>
<dbReference type="Gene3D" id="4.10.240.10">
    <property type="entry name" value="Zn(2)-C6 fungal-type DNA-binding domain"/>
    <property type="match status" value="1"/>
</dbReference>
<dbReference type="GO" id="GO:0000981">
    <property type="term" value="F:DNA-binding transcription factor activity, RNA polymerase II-specific"/>
    <property type="evidence" value="ECO:0007669"/>
    <property type="project" value="InterPro"/>
</dbReference>
<evidence type="ECO:0000256" key="1">
    <source>
        <dbReference type="ARBA" id="ARBA00022723"/>
    </source>
</evidence>
<evidence type="ECO:0000256" key="5">
    <source>
        <dbReference type="ARBA" id="ARBA00023242"/>
    </source>
</evidence>
<evidence type="ECO:0000259" key="7">
    <source>
        <dbReference type="PROSITE" id="PS50048"/>
    </source>
</evidence>
<keyword evidence="5" id="KW-0539">Nucleus</keyword>
<keyword evidence="2" id="KW-0805">Transcription regulation</keyword>
<protein>
    <recommendedName>
        <fullName evidence="7">Zn(2)-C6 fungal-type domain-containing protein</fullName>
    </recommendedName>
</protein>
<evidence type="ECO:0000256" key="2">
    <source>
        <dbReference type="ARBA" id="ARBA00023015"/>
    </source>
</evidence>
<keyword evidence="3" id="KW-0238">DNA-binding</keyword>
<dbReference type="OrthoDB" id="5818554at2759"/>
<feature type="region of interest" description="Disordered" evidence="6">
    <location>
        <begin position="697"/>
        <end position="721"/>
    </location>
</feature>
<evidence type="ECO:0000313" key="9">
    <source>
        <dbReference type="Proteomes" id="UP000326565"/>
    </source>
</evidence>
<organism evidence="8 9">
    <name type="scientific">Aspergillus leporis</name>
    <dbReference type="NCBI Taxonomy" id="41062"/>
    <lineage>
        <taxon>Eukaryota</taxon>
        <taxon>Fungi</taxon>
        <taxon>Dikarya</taxon>
        <taxon>Ascomycota</taxon>
        <taxon>Pezizomycotina</taxon>
        <taxon>Eurotiomycetes</taxon>
        <taxon>Eurotiomycetidae</taxon>
        <taxon>Eurotiales</taxon>
        <taxon>Aspergillaceae</taxon>
        <taxon>Aspergillus</taxon>
        <taxon>Aspergillus subgen. Circumdati</taxon>
    </lineage>
</organism>
<feature type="region of interest" description="Disordered" evidence="6">
    <location>
        <begin position="94"/>
        <end position="113"/>
    </location>
</feature>
<evidence type="ECO:0000256" key="6">
    <source>
        <dbReference type="SAM" id="MobiDB-lite"/>
    </source>
</evidence>
<gene>
    <name evidence="8" type="ORF">BDV29DRAFT_275</name>
</gene>
<feature type="domain" description="Zn(2)-C6 fungal-type" evidence="7">
    <location>
        <begin position="31"/>
        <end position="67"/>
    </location>
</feature>
<dbReference type="PANTHER" id="PTHR31644:SF1">
    <property type="entry name" value="ZN(II)2CYS6 TRANSCRIPTION FACTOR (EUROFUNG)"/>
    <property type="match status" value="1"/>
</dbReference>
<dbReference type="PROSITE" id="PS50048">
    <property type="entry name" value="ZN2_CY6_FUNGAL_2"/>
    <property type="match status" value="1"/>
</dbReference>
<sequence length="732" mass="82220">MEEEHPSQLESTPATRSTSRSDHLMKRVSRACLHCRQRKSKCDLDSSGSPGVPPCQRCLRDGRECILGSSNRGGRRIRKNKMKNFTPNINLSARRKSVAESASPTASDTRLATNNSYPAPVVFVPPNAPTASVDDEDSASIGSVPRNPSDAWQCLTGIAKRGEGGPSPETNVDSLRTNRNAFSYGALQNGTANDFQPNNGIKTYRLVQSRSLDPGTVWQLVVRYAEHFHPYLPLVPRKYFERSALDSFAMDEKHLLTAVLTIASKDLVERPEIHEYCSKYMHELISGIAAGADCDVEAVEALLLLAEWEPQGLRPRIERVGRGEEDRAAWMHVGLALRSGYFLGLDRTSFRGDSSGDTETEARRRLAWTCCYISDRLISVRIGRAFWSRGPGPMTGLVSQDFPSLQPIKDGDEDYARIFQATLDLTQLYNNVHDVLYSGMRTSNQMMLMGDYVKYVDDFRLAILRWKSLWGSLHCSPPIQATLQLSYEYLRLYTNAFAFQAAISQSLVSKLKNDDQSQREHLRSTFNNVACMQDARFIYESVDAAKAYLTILVDLVHPEKHLHFMPLRFYLYGIYAAVFLYKARSFGVMPNAEETKVRDLVTRTTEVLKRASAGPDDIGSRYSRLLELLWRSKEATISSPAGTQQSSDFQVPSSAIAHRLPEQNNYMQFSPANDFSWLDLEAVGDYVSGDQLPGTNTLALDSFQTPDPYQTGQDRSQSWQQNWPGDMTNLLF</sequence>
<keyword evidence="9" id="KW-1185">Reference proteome</keyword>
<keyword evidence="4" id="KW-0804">Transcription</keyword>
<dbReference type="SMART" id="SM00066">
    <property type="entry name" value="GAL4"/>
    <property type="match status" value="1"/>
</dbReference>
<dbReference type="EMBL" id="ML732149">
    <property type="protein sequence ID" value="KAB8079587.1"/>
    <property type="molecule type" value="Genomic_DNA"/>
</dbReference>
<dbReference type="InterPro" id="IPR001138">
    <property type="entry name" value="Zn2Cys6_DnaBD"/>
</dbReference>
<evidence type="ECO:0000313" key="8">
    <source>
        <dbReference type="EMBL" id="KAB8079587.1"/>
    </source>
</evidence>
<reference evidence="8 9" key="1">
    <citation type="submission" date="2019-04" db="EMBL/GenBank/DDBJ databases">
        <title>Friends and foes A comparative genomics study of 23 Aspergillus species from section Flavi.</title>
        <authorList>
            <consortium name="DOE Joint Genome Institute"/>
            <person name="Kjaerbolling I."/>
            <person name="Vesth T."/>
            <person name="Frisvad J.C."/>
            <person name="Nybo J.L."/>
            <person name="Theobald S."/>
            <person name="Kildgaard S."/>
            <person name="Isbrandt T."/>
            <person name="Kuo A."/>
            <person name="Sato A."/>
            <person name="Lyhne E.K."/>
            <person name="Kogle M.E."/>
            <person name="Wiebenga A."/>
            <person name="Kun R.S."/>
            <person name="Lubbers R.J."/>
            <person name="Makela M.R."/>
            <person name="Barry K."/>
            <person name="Chovatia M."/>
            <person name="Clum A."/>
            <person name="Daum C."/>
            <person name="Haridas S."/>
            <person name="He G."/>
            <person name="LaButti K."/>
            <person name="Lipzen A."/>
            <person name="Mondo S."/>
            <person name="Riley R."/>
            <person name="Salamov A."/>
            <person name="Simmons B.A."/>
            <person name="Magnuson J.K."/>
            <person name="Henrissat B."/>
            <person name="Mortensen U.H."/>
            <person name="Larsen T.O."/>
            <person name="Devries R.P."/>
            <person name="Grigoriev I.V."/>
            <person name="Machida M."/>
            <person name="Baker S.E."/>
            <person name="Andersen M.R."/>
        </authorList>
    </citation>
    <scope>NUCLEOTIDE SEQUENCE [LARGE SCALE GENOMIC DNA]</scope>
    <source>
        <strain evidence="8 9">CBS 151.66</strain>
    </source>
</reference>
<dbReference type="Proteomes" id="UP000326565">
    <property type="component" value="Unassembled WGS sequence"/>
</dbReference>
<accession>A0A5N5XHD3</accession>
<dbReference type="GO" id="GO:0008270">
    <property type="term" value="F:zinc ion binding"/>
    <property type="evidence" value="ECO:0007669"/>
    <property type="project" value="InterPro"/>
</dbReference>
<dbReference type="Pfam" id="PF04082">
    <property type="entry name" value="Fungal_trans"/>
    <property type="match status" value="1"/>
</dbReference>
<dbReference type="CDD" id="cd12148">
    <property type="entry name" value="fungal_TF_MHR"/>
    <property type="match status" value="1"/>
</dbReference>
<name>A0A5N5XHD3_9EURO</name>
<dbReference type="GO" id="GO:0003677">
    <property type="term" value="F:DNA binding"/>
    <property type="evidence" value="ECO:0007669"/>
    <property type="project" value="UniProtKB-KW"/>
</dbReference>
<dbReference type="GO" id="GO:0005634">
    <property type="term" value="C:nucleus"/>
    <property type="evidence" value="ECO:0007669"/>
    <property type="project" value="TreeGrafter"/>
</dbReference>
<dbReference type="InterPro" id="IPR036864">
    <property type="entry name" value="Zn2-C6_fun-type_DNA-bd_sf"/>
</dbReference>
<dbReference type="GO" id="GO:0009893">
    <property type="term" value="P:positive regulation of metabolic process"/>
    <property type="evidence" value="ECO:0007669"/>
    <property type="project" value="UniProtKB-ARBA"/>
</dbReference>
<evidence type="ECO:0000256" key="3">
    <source>
        <dbReference type="ARBA" id="ARBA00023125"/>
    </source>
</evidence>
<feature type="region of interest" description="Disordered" evidence="6">
    <location>
        <begin position="1"/>
        <end position="23"/>
    </location>
</feature>
<dbReference type="GO" id="GO:0006351">
    <property type="term" value="P:DNA-templated transcription"/>
    <property type="evidence" value="ECO:0007669"/>
    <property type="project" value="InterPro"/>
</dbReference>
<dbReference type="InterPro" id="IPR052780">
    <property type="entry name" value="AAA_Catabolism_Regulators"/>
</dbReference>
<dbReference type="AlphaFoldDB" id="A0A5N5XHD3"/>
<dbReference type="Pfam" id="PF00172">
    <property type="entry name" value="Zn_clus"/>
    <property type="match status" value="1"/>
</dbReference>
<proteinExistence type="predicted"/>
<dbReference type="SMART" id="SM00906">
    <property type="entry name" value="Fungal_trans"/>
    <property type="match status" value="1"/>
</dbReference>
<keyword evidence="1" id="KW-0479">Metal-binding</keyword>
<evidence type="ECO:0000256" key="4">
    <source>
        <dbReference type="ARBA" id="ARBA00023163"/>
    </source>
</evidence>
<feature type="compositionally biased region" description="Polar residues" evidence="6">
    <location>
        <begin position="8"/>
        <end position="18"/>
    </location>
</feature>
<dbReference type="InterPro" id="IPR007219">
    <property type="entry name" value="XnlR_reg_dom"/>
</dbReference>
<dbReference type="PANTHER" id="PTHR31644">
    <property type="entry name" value="TRANSCRIPTIONAL ACTIVATOR ARO80-RELATED"/>
    <property type="match status" value="1"/>
</dbReference>